<sequence length="212" mass="23916">MRIKFYIWKKALMGVLLLGAAAISLVGLAWAQDNEGKDDPLSHLERRSIEISDPTAGKKDPIIEEIKAKAEANRKSRLHQKDQFNYTKEDLEELFEAGASIEDIYRSDQLGNEWLTDPKSLIEEKRSQNKSWASVEGDIKKQKETELAVLGKKHSKAQAAFKNQKISTAEKIEILQTLEEQGDTSLDQALSTYQTKGLKGLESMKRQGGERQ</sequence>
<keyword evidence="3" id="KW-1185">Reference proteome</keyword>
<feature type="signal peptide" evidence="1">
    <location>
        <begin position="1"/>
        <end position="31"/>
    </location>
</feature>
<accession>A0A4S4BG87</accession>
<reference evidence="2 3" key="1">
    <citation type="submission" date="2019-04" db="EMBL/GenBank/DDBJ databases">
        <title>Cohnella sp. nov. isolated from preserved vegetables.</title>
        <authorList>
            <person name="Lin S.-Y."/>
            <person name="Hung M.-H."/>
            <person name="Young C.-C."/>
        </authorList>
    </citation>
    <scope>NUCLEOTIDE SEQUENCE [LARGE SCALE GENOMIC DNA]</scope>
    <source>
        <strain evidence="2 3">CC-MHH1044</strain>
    </source>
</reference>
<organism evidence="2 3">
    <name type="scientific">Cohnella fermenti</name>
    <dbReference type="NCBI Taxonomy" id="2565925"/>
    <lineage>
        <taxon>Bacteria</taxon>
        <taxon>Bacillati</taxon>
        <taxon>Bacillota</taxon>
        <taxon>Bacilli</taxon>
        <taxon>Bacillales</taxon>
        <taxon>Paenibacillaceae</taxon>
        <taxon>Cohnella</taxon>
    </lineage>
</organism>
<dbReference type="Proteomes" id="UP000310636">
    <property type="component" value="Unassembled WGS sequence"/>
</dbReference>
<dbReference type="AlphaFoldDB" id="A0A4S4BG87"/>
<name>A0A4S4BG87_9BACL</name>
<dbReference type="OrthoDB" id="2680042at2"/>
<keyword evidence="1" id="KW-0732">Signal</keyword>
<protein>
    <submittedName>
        <fullName evidence="2">Uncharacterized protein</fullName>
    </submittedName>
</protein>
<evidence type="ECO:0000256" key="1">
    <source>
        <dbReference type="SAM" id="SignalP"/>
    </source>
</evidence>
<dbReference type="EMBL" id="SSOB01000056">
    <property type="protein sequence ID" value="THF73414.1"/>
    <property type="molecule type" value="Genomic_DNA"/>
</dbReference>
<evidence type="ECO:0000313" key="3">
    <source>
        <dbReference type="Proteomes" id="UP000310636"/>
    </source>
</evidence>
<gene>
    <name evidence="2" type="ORF">E6C55_29410</name>
</gene>
<evidence type="ECO:0000313" key="2">
    <source>
        <dbReference type="EMBL" id="THF73414.1"/>
    </source>
</evidence>
<proteinExistence type="predicted"/>
<comment type="caution">
    <text evidence="2">The sequence shown here is derived from an EMBL/GenBank/DDBJ whole genome shotgun (WGS) entry which is preliminary data.</text>
</comment>
<dbReference type="RefSeq" id="WP_136373408.1">
    <property type="nucleotide sequence ID" value="NZ_SSOB01000056.1"/>
</dbReference>
<feature type="chain" id="PRO_5020362865" evidence="1">
    <location>
        <begin position="32"/>
        <end position="212"/>
    </location>
</feature>